<evidence type="ECO:0000259" key="2">
    <source>
        <dbReference type="Pfam" id="PF12894"/>
    </source>
</evidence>
<keyword evidence="4" id="KW-1185">Reference proteome</keyword>
<evidence type="ECO:0000313" key="3">
    <source>
        <dbReference type="EMBL" id="KAL3396309.1"/>
    </source>
</evidence>
<feature type="region of interest" description="Disordered" evidence="1">
    <location>
        <begin position="335"/>
        <end position="446"/>
    </location>
</feature>
<organism evidence="3 4">
    <name type="scientific">Trichogramma kaykai</name>
    <dbReference type="NCBI Taxonomy" id="54128"/>
    <lineage>
        <taxon>Eukaryota</taxon>
        <taxon>Metazoa</taxon>
        <taxon>Ecdysozoa</taxon>
        <taxon>Arthropoda</taxon>
        <taxon>Hexapoda</taxon>
        <taxon>Insecta</taxon>
        <taxon>Pterygota</taxon>
        <taxon>Neoptera</taxon>
        <taxon>Endopterygota</taxon>
        <taxon>Hymenoptera</taxon>
        <taxon>Apocrita</taxon>
        <taxon>Proctotrupomorpha</taxon>
        <taxon>Chalcidoidea</taxon>
        <taxon>Trichogrammatidae</taxon>
        <taxon>Trichogramma</taxon>
    </lineage>
</organism>
<gene>
    <name evidence="3" type="ORF">TKK_009724</name>
</gene>
<dbReference type="SUPFAM" id="SSF50978">
    <property type="entry name" value="WD40 repeat-like"/>
    <property type="match status" value="1"/>
</dbReference>
<dbReference type="EMBL" id="JBJJXI010000072">
    <property type="protein sequence ID" value="KAL3396309.1"/>
    <property type="molecule type" value="Genomic_DNA"/>
</dbReference>
<dbReference type="PANTHER" id="PTHR44675">
    <property type="entry name" value="PAK1 INTERACTING PROTEIN 1"/>
    <property type="match status" value="1"/>
</dbReference>
<dbReference type="Proteomes" id="UP001627154">
    <property type="component" value="Unassembled WGS sequence"/>
</dbReference>
<evidence type="ECO:0000256" key="1">
    <source>
        <dbReference type="SAM" id="MobiDB-lite"/>
    </source>
</evidence>
<feature type="domain" description="Anaphase-promoting complex subunit 4-like WD40" evidence="2">
    <location>
        <begin position="168"/>
        <end position="218"/>
    </location>
</feature>
<protein>
    <recommendedName>
        <fullName evidence="2">Anaphase-promoting complex subunit 4-like WD40 domain-containing protein</fullName>
    </recommendedName>
</protein>
<name>A0ABD2WTB0_9HYME</name>
<dbReference type="InterPro" id="IPR015943">
    <property type="entry name" value="WD40/YVTN_repeat-like_dom_sf"/>
</dbReference>
<dbReference type="AlphaFoldDB" id="A0ABD2WTB0"/>
<accession>A0ABD2WTB0</accession>
<dbReference type="InterPro" id="IPR024977">
    <property type="entry name" value="Apc4-like_WD40_dom"/>
</dbReference>
<sequence>MLPNSDVVVGYAVDDVINKYKMEHFLASHSHLANFECVPAMKHYAASSTVDDSIWLYDILSTIESGKLVNHNDTINSMDFSLDVSQLTLASNDVLDKISRQISCDGILRTWNFVKGRQAYATTLSLWEMDTLDINFCTWSPSEHTYLIVTNNKIDVYTLSTGMKENFVLDYEVECIKFLDEEFVAVGLENGKISILNLETGSVINEIRAYDDKVRCMAKLNNLLASVSSLGEIKLWSIEKDDLTYLNKLNFNTRKNYTKPMYNEISLMTLTSLLKQNDTVEKNISSVSRTSQRIMIEDEGNKSIVITKKSKTKKSRKLEDDDNNKENICKKRRTDNIKNFEKGQNKRNASVLEDDRIEENSKKKRKNEAYCSKQKNKNTRDSQLDFQERSKTSKVNKIDKSSRKHKLENVENESTCNKKKRKTLENPKKKNSTHKKRLKKIQTLKI</sequence>
<dbReference type="Pfam" id="PF12894">
    <property type="entry name" value="ANAPC4_WD40"/>
    <property type="match status" value="1"/>
</dbReference>
<proteinExistence type="predicted"/>
<evidence type="ECO:0000313" key="4">
    <source>
        <dbReference type="Proteomes" id="UP001627154"/>
    </source>
</evidence>
<comment type="caution">
    <text evidence="3">The sequence shown here is derived from an EMBL/GenBank/DDBJ whole genome shotgun (WGS) entry which is preliminary data.</text>
</comment>
<dbReference type="InterPro" id="IPR036322">
    <property type="entry name" value="WD40_repeat_dom_sf"/>
</dbReference>
<dbReference type="InterPro" id="IPR051959">
    <property type="entry name" value="PAK1-Kinase_Regulator"/>
</dbReference>
<reference evidence="3 4" key="1">
    <citation type="journal article" date="2024" name="bioRxiv">
        <title>A reference genome for Trichogramma kaykai: A tiny desert-dwelling parasitoid wasp with competing sex-ratio distorters.</title>
        <authorList>
            <person name="Culotta J."/>
            <person name="Lindsey A.R."/>
        </authorList>
    </citation>
    <scope>NUCLEOTIDE SEQUENCE [LARGE SCALE GENOMIC DNA]</scope>
    <source>
        <strain evidence="3 4">KSX58</strain>
    </source>
</reference>
<feature type="compositionally biased region" description="Basic and acidic residues" evidence="1">
    <location>
        <begin position="335"/>
        <end position="344"/>
    </location>
</feature>
<feature type="compositionally biased region" description="Basic and acidic residues" evidence="1">
    <location>
        <begin position="378"/>
        <end position="401"/>
    </location>
</feature>
<dbReference type="PANTHER" id="PTHR44675:SF1">
    <property type="entry name" value="P21-ACTIVATED PROTEIN KINASE-INTERACTING PROTEIN 1"/>
    <property type="match status" value="1"/>
</dbReference>
<feature type="compositionally biased region" description="Basic residues" evidence="1">
    <location>
        <begin position="429"/>
        <end position="446"/>
    </location>
</feature>
<dbReference type="Gene3D" id="2.130.10.10">
    <property type="entry name" value="YVTN repeat-like/Quinoprotein amine dehydrogenase"/>
    <property type="match status" value="1"/>
</dbReference>